<dbReference type="PANTHER" id="PTHR10302:SF27">
    <property type="entry name" value="SINGLE-STRANDED DNA-BINDING PROTEIN"/>
    <property type="match status" value="1"/>
</dbReference>
<dbReference type="InterPro" id="IPR011344">
    <property type="entry name" value="ssDNA-bd"/>
</dbReference>
<keyword evidence="6" id="KW-1185">Reference proteome</keyword>
<evidence type="ECO:0000256" key="2">
    <source>
        <dbReference type="HAMAP-Rule" id="MF_00984"/>
    </source>
</evidence>
<dbReference type="GO" id="GO:0006260">
    <property type="term" value="P:DNA replication"/>
    <property type="evidence" value="ECO:0007669"/>
    <property type="project" value="InterPro"/>
</dbReference>
<dbReference type="PROSITE" id="PS50935">
    <property type="entry name" value="SSB"/>
    <property type="match status" value="1"/>
</dbReference>
<dbReference type="SUPFAM" id="SSF50249">
    <property type="entry name" value="Nucleic acid-binding proteins"/>
    <property type="match status" value="1"/>
</dbReference>
<dbReference type="GO" id="GO:0003697">
    <property type="term" value="F:single-stranded DNA binding"/>
    <property type="evidence" value="ECO:0007669"/>
    <property type="project" value="UniProtKB-UniRule"/>
</dbReference>
<dbReference type="NCBIfam" id="TIGR00621">
    <property type="entry name" value="ssb"/>
    <property type="match status" value="1"/>
</dbReference>
<feature type="region of interest" description="Disordered" evidence="4">
    <location>
        <begin position="111"/>
        <end position="140"/>
    </location>
</feature>
<dbReference type="CDD" id="cd04496">
    <property type="entry name" value="SSB_OBF"/>
    <property type="match status" value="1"/>
</dbReference>
<evidence type="ECO:0000256" key="3">
    <source>
        <dbReference type="PIRNR" id="PIRNR002070"/>
    </source>
</evidence>
<gene>
    <name evidence="5" type="ORF">CR164_04180</name>
</gene>
<dbReference type="GO" id="GO:0009295">
    <property type="term" value="C:nucleoid"/>
    <property type="evidence" value="ECO:0007669"/>
    <property type="project" value="TreeGrafter"/>
</dbReference>
<comment type="caution">
    <text evidence="2">Lacks conserved residue(s) required for the propagation of feature annotation.</text>
</comment>
<reference evidence="6" key="1">
    <citation type="submission" date="2017-10" db="EMBL/GenBank/DDBJ databases">
        <authorList>
            <person name="Gaisin V.A."/>
            <person name="Rysina M.S."/>
            <person name="Grouzdev D.S."/>
        </authorList>
    </citation>
    <scope>NUCLEOTIDE SEQUENCE [LARGE SCALE GENOMIC DNA]</scope>
    <source>
        <strain evidence="6">V1</strain>
    </source>
</reference>
<organism evidence="5 6">
    <name type="scientific">Prosthecochloris marina</name>
    <dbReference type="NCBI Taxonomy" id="2017681"/>
    <lineage>
        <taxon>Bacteria</taxon>
        <taxon>Pseudomonadati</taxon>
        <taxon>Chlorobiota</taxon>
        <taxon>Chlorobiia</taxon>
        <taxon>Chlorobiales</taxon>
        <taxon>Chlorobiaceae</taxon>
        <taxon>Prosthecochloris</taxon>
    </lineage>
</organism>
<dbReference type="PIRSF" id="PIRSF002070">
    <property type="entry name" value="SSB"/>
    <property type="match status" value="1"/>
</dbReference>
<comment type="caution">
    <text evidence="5">The sequence shown here is derived from an EMBL/GenBank/DDBJ whole genome shotgun (WGS) entry which is preliminary data.</text>
</comment>
<sequence>MPEINSVVIAGNLTKDPVFRQTNSGGTPVVNFSIACNRRFRDSNHQWQEDVCYVGVVAWNKLAESCRDNLKKSAAVLVDGELQSRTWKAQDGSSRTVVEIKARRIQFLNKRKKSEGEEEDSSGFIEDDFHASESVDESIRNDESGHVYEYKYLSSE</sequence>
<dbReference type="HAMAP" id="MF_00984">
    <property type="entry name" value="SSB"/>
    <property type="match status" value="1"/>
</dbReference>
<accession>A0A317TAT5</accession>
<dbReference type="PANTHER" id="PTHR10302">
    <property type="entry name" value="SINGLE-STRANDED DNA-BINDING PROTEIN"/>
    <property type="match status" value="1"/>
</dbReference>
<dbReference type="AlphaFoldDB" id="A0A317TAT5"/>
<dbReference type="InterPro" id="IPR000424">
    <property type="entry name" value="Primosome_PriB/ssb"/>
</dbReference>
<evidence type="ECO:0000313" key="5">
    <source>
        <dbReference type="EMBL" id="PWW82987.1"/>
    </source>
</evidence>
<dbReference type="InterPro" id="IPR012340">
    <property type="entry name" value="NA-bd_OB-fold"/>
</dbReference>
<evidence type="ECO:0000313" key="6">
    <source>
        <dbReference type="Proteomes" id="UP000246278"/>
    </source>
</evidence>
<comment type="subunit">
    <text evidence="2">Homotetramer.</text>
</comment>
<dbReference type="Proteomes" id="UP000246278">
    <property type="component" value="Unassembled WGS sequence"/>
</dbReference>
<evidence type="ECO:0000256" key="1">
    <source>
        <dbReference type="ARBA" id="ARBA00023125"/>
    </source>
</evidence>
<keyword evidence="1 2" id="KW-0238">DNA-binding</keyword>
<name>A0A317TAT5_9CHLB</name>
<dbReference type="EMBL" id="PDNZ01000002">
    <property type="protein sequence ID" value="PWW82987.1"/>
    <property type="molecule type" value="Genomic_DNA"/>
</dbReference>
<feature type="compositionally biased region" description="Basic and acidic residues" evidence="4">
    <location>
        <begin position="127"/>
        <end position="140"/>
    </location>
</feature>
<evidence type="ECO:0000256" key="4">
    <source>
        <dbReference type="SAM" id="MobiDB-lite"/>
    </source>
</evidence>
<dbReference type="OrthoDB" id="9809878at2"/>
<dbReference type="Pfam" id="PF00436">
    <property type="entry name" value="SSB"/>
    <property type="match status" value="1"/>
</dbReference>
<dbReference type="Gene3D" id="2.40.50.140">
    <property type="entry name" value="Nucleic acid-binding proteins"/>
    <property type="match status" value="1"/>
</dbReference>
<protein>
    <recommendedName>
        <fullName evidence="2 3">Single-stranded DNA-binding protein</fullName>
        <shortName evidence="2">SSB</shortName>
    </recommendedName>
</protein>
<proteinExistence type="inferred from homology"/>